<evidence type="ECO:0000313" key="3">
    <source>
        <dbReference type="Proteomes" id="UP001597237"/>
    </source>
</evidence>
<evidence type="ECO:0000313" key="2">
    <source>
        <dbReference type="EMBL" id="MFD1785018.1"/>
    </source>
</evidence>
<dbReference type="SUPFAM" id="SSF55729">
    <property type="entry name" value="Acyl-CoA N-acyltransferases (Nat)"/>
    <property type="match status" value="1"/>
</dbReference>
<dbReference type="Pfam" id="PF13302">
    <property type="entry name" value="Acetyltransf_3"/>
    <property type="match status" value="1"/>
</dbReference>
<sequence length="122" mass="13045">MGLRPLVARPGRCVRGYVGVSASGDGHPLGSHYSAGWRLHRAAWGKGFAVEAARAVLDDAFSRVGLDEVLAYTGPDNARSRAVMGRLGLSRRPDQDFTLDEGRRVSSWLTWAAAPAPTETPG</sequence>
<evidence type="ECO:0000259" key="1">
    <source>
        <dbReference type="PROSITE" id="PS51186"/>
    </source>
</evidence>
<dbReference type="InterPro" id="IPR051531">
    <property type="entry name" value="N-acetyltransferase"/>
</dbReference>
<dbReference type="Proteomes" id="UP001597237">
    <property type="component" value="Unassembled WGS sequence"/>
</dbReference>
<keyword evidence="3" id="KW-1185">Reference proteome</keyword>
<dbReference type="InterPro" id="IPR016181">
    <property type="entry name" value="Acyl_CoA_acyltransferase"/>
</dbReference>
<protein>
    <submittedName>
        <fullName evidence="2">GNAT family N-acetyltransferase</fullName>
    </submittedName>
</protein>
<dbReference type="RefSeq" id="WP_377282278.1">
    <property type="nucleotide sequence ID" value="NZ_JBHRSI010000005.1"/>
</dbReference>
<dbReference type="PROSITE" id="PS51186">
    <property type="entry name" value="GNAT"/>
    <property type="match status" value="1"/>
</dbReference>
<dbReference type="PANTHER" id="PTHR43792">
    <property type="entry name" value="GNAT FAMILY, PUTATIVE (AFU_ORTHOLOGUE AFUA_3G00765)-RELATED-RELATED"/>
    <property type="match status" value="1"/>
</dbReference>
<dbReference type="PANTHER" id="PTHR43792:SF1">
    <property type="entry name" value="N-ACETYLTRANSFERASE DOMAIN-CONTAINING PROTEIN"/>
    <property type="match status" value="1"/>
</dbReference>
<proteinExistence type="predicted"/>
<reference evidence="3" key="1">
    <citation type="journal article" date="2019" name="Int. J. Syst. Evol. Microbiol.">
        <title>The Global Catalogue of Microorganisms (GCM) 10K type strain sequencing project: providing services to taxonomists for standard genome sequencing and annotation.</title>
        <authorList>
            <consortium name="The Broad Institute Genomics Platform"/>
            <consortium name="The Broad Institute Genome Sequencing Center for Infectious Disease"/>
            <person name="Wu L."/>
            <person name="Ma J."/>
        </authorList>
    </citation>
    <scope>NUCLEOTIDE SEQUENCE [LARGE SCALE GENOMIC DNA]</scope>
    <source>
        <strain evidence="3">DFY28</strain>
    </source>
</reference>
<dbReference type="InterPro" id="IPR000182">
    <property type="entry name" value="GNAT_dom"/>
</dbReference>
<accession>A0ABW4N5H0</accession>
<feature type="domain" description="N-acetyltransferase" evidence="1">
    <location>
        <begin position="1"/>
        <end position="112"/>
    </location>
</feature>
<organism evidence="2 3">
    <name type="scientific">Phenylobacterium terrae</name>
    <dbReference type="NCBI Taxonomy" id="2665495"/>
    <lineage>
        <taxon>Bacteria</taxon>
        <taxon>Pseudomonadati</taxon>
        <taxon>Pseudomonadota</taxon>
        <taxon>Alphaproteobacteria</taxon>
        <taxon>Caulobacterales</taxon>
        <taxon>Caulobacteraceae</taxon>
        <taxon>Phenylobacterium</taxon>
    </lineage>
</organism>
<comment type="caution">
    <text evidence="2">The sequence shown here is derived from an EMBL/GenBank/DDBJ whole genome shotgun (WGS) entry which is preliminary data.</text>
</comment>
<dbReference type="Gene3D" id="3.40.630.30">
    <property type="match status" value="1"/>
</dbReference>
<dbReference type="EMBL" id="JBHUEY010000006">
    <property type="protein sequence ID" value="MFD1785018.1"/>
    <property type="molecule type" value="Genomic_DNA"/>
</dbReference>
<gene>
    <name evidence="2" type="ORF">ACFSC0_16570</name>
</gene>
<name>A0ABW4N5H0_9CAUL</name>